<dbReference type="PANTHER" id="PTHR33121">
    <property type="entry name" value="CYCLIC DI-GMP PHOSPHODIESTERASE PDEF"/>
    <property type="match status" value="1"/>
</dbReference>
<reference evidence="3 4" key="1">
    <citation type="submission" date="2022-10" db="EMBL/GenBank/DDBJ databases">
        <title>Characterization of Pseudomonas capsici strains from pepper and tomato in Georgia.</title>
        <authorList>
            <person name="Zhao M."/>
            <person name="Dutta B."/>
        </authorList>
    </citation>
    <scope>NUCLEOTIDE SEQUENCE [LARGE SCALE GENOMIC DNA]</scope>
    <source>
        <strain evidence="3 4">Pc20-5</strain>
    </source>
</reference>
<gene>
    <name evidence="3" type="ORF">OH718_21355</name>
</gene>
<evidence type="ECO:0000313" key="3">
    <source>
        <dbReference type="EMBL" id="MCV4379154.1"/>
    </source>
</evidence>
<dbReference type="SUPFAM" id="SSF141868">
    <property type="entry name" value="EAL domain-like"/>
    <property type="match status" value="1"/>
</dbReference>
<feature type="domain" description="EAL" evidence="2">
    <location>
        <begin position="1"/>
        <end position="247"/>
    </location>
</feature>
<keyword evidence="1" id="KW-1133">Transmembrane helix</keyword>
<comment type="caution">
    <text evidence="3">The sequence shown here is derived from an EMBL/GenBank/DDBJ whole genome shotgun (WGS) entry which is preliminary data.</text>
</comment>
<dbReference type="Pfam" id="PF00563">
    <property type="entry name" value="EAL"/>
    <property type="match status" value="1"/>
</dbReference>
<dbReference type="SMART" id="SM00052">
    <property type="entry name" value="EAL"/>
    <property type="match status" value="1"/>
</dbReference>
<dbReference type="RefSeq" id="WP_206403046.1">
    <property type="nucleotide sequence ID" value="NZ_JAFGZD010000022.1"/>
</dbReference>
<dbReference type="InterPro" id="IPR050706">
    <property type="entry name" value="Cyclic-di-GMP_PDE-like"/>
</dbReference>
<dbReference type="PROSITE" id="PS50883">
    <property type="entry name" value="EAL"/>
    <property type="match status" value="1"/>
</dbReference>
<dbReference type="Gene3D" id="3.20.20.450">
    <property type="entry name" value="EAL domain"/>
    <property type="match status" value="1"/>
</dbReference>
<dbReference type="Proteomes" id="UP001207294">
    <property type="component" value="Unassembled WGS sequence"/>
</dbReference>
<evidence type="ECO:0000256" key="1">
    <source>
        <dbReference type="SAM" id="Phobius"/>
    </source>
</evidence>
<proteinExistence type="predicted"/>
<keyword evidence="1" id="KW-0812">Transmembrane</keyword>
<protein>
    <submittedName>
        <fullName evidence="3">EAL domain-containing protein</fullName>
    </submittedName>
</protein>
<name>A0ABT3C214_9PSED</name>
<feature type="transmembrane region" description="Helical" evidence="1">
    <location>
        <begin position="12"/>
        <end position="34"/>
    </location>
</feature>
<sequence length="255" mass="28088">MQRVRHFYRELAAGRLLMAFQPVVALPALGHILYHEALLRHSSAVRQPFAPFARLEKLGMMLRLDLSVMSTVIQRLRLHPDLSLSCNISAQSAILAEGWQPLLQQLLEEPEVACRLVIEITESAATPDIPMAVDFVNAMRATGCRIAVDDFGSGYSTLEFILQSRPDIIKIDQGYMKRARTNPLGRTTLSHLLPLCKSLAPCVIVEGIETRADSEMVNDLGGEWGQGYLLGRPSLETLGTPCKVLAAFQPSVPGD</sequence>
<evidence type="ECO:0000313" key="4">
    <source>
        <dbReference type="Proteomes" id="UP001207294"/>
    </source>
</evidence>
<dbReference type="CDD" id="cd01948">
    <property type="entry name" value="EAL"/>
    <property type="match status" value="1"/>
</dbReference>
<dbReference type="PANTHER" id="PTHR33121:SF23">
    <property type="entry name" value="CYCLIC DI-GMP PHOSPHODIESTERASE PDEB"/>
    <property type="match status" value="1"/>
</dbReference>
<evidence type="ECO:0000259" key="2">
    <source>
        <dbReference type="PROSITE" id="PS50883"/>
    </source>
</evidence>
<organism evidence="3 4">
    <name type="scientific">Pseudomonas capsici</name>
    <dbReference type="NCBI Taxonomy" id="2810614"/>
    <lineage>
        <taxon>Bacteria</taxon>
        <taxon>Pseudomonadati</taxon>
        <taxon>Pseudomonadota</taxon>
        <taxon>Gammaproteobacteria</taxon>
        <taxon>Pseudomonadales</taxon>
        <taxon>Pseudomonadaceae</taxon>
        <taxon>Pseudomonas</taxon>
    </lineage>
</organism>
<dbReference type="GeneID" id="93563687"/>
<dbReference type="InterPro" id="IPR001633">
    <property type="entry name" value="EAL_dom"/>
</dbReference>
<accession>A0ABT3C214</accession>
<keyword evidence="4" id="KW-1185">Reference proteome</keyword>
<dbReference type="InterPro" id="IPR035919">
    <property type="entry name" value="EAL_sf"/>
</dbReference>
<keyword evidence="1" id="KW-0472">Membrane</keyword>
<dbReference type="EMBL" id="JAOXML010000023">
    <property type="protein sequence ID" value="MCV4379154.1"/>
    <property type="molecule type" value="Genomic_DNA"/>
</dbReference>